<evidence type="ECO:0000313" key="13">
    <source>
        <dbReference type="EMBL" id="KAG5457745.1"/>
    </source>
</evidence>
<evidence type="ECO:0000256" key="8">
    <source>
        <dbReference type="ARBA" id="ARBA00022842"/>
    </source>
</evidence>
<evidence type="ECO:0000256" key="10">
    <source>
        <dbReference type="ARBA" id="ARBA00023158"/>
    </source>
</evidence>
<gene>
    <name evidence="13" type="ORF">BJ554DRAFT_2164</name>
</gene>
<evidence type="ECO:0000256" key="6">
    <source>
        <dbReference type="ARBA" id="ARBA00022691"/>
    </source>
</evidence>
<proteinExistence type="inferred from homology"/>
<keyword evidence="6" id="KW-0949">S-adenosyl-L-methionine</keyword>
<evidence type="ECO:0000256" key="9">
    <source>
        <dbReference type="ARBA" id="ARBA00022884"/>
    </source>
</evidence>
<evidence type="ECO:0000256" key="1">
    <source>
        <dbReference type="ARBA" id="ARBA00001946"/>
    </source>
</evidence>
<evidence type="ECO:0000256" key="2">
    <source>
        <dbReference type="ARBA" id="ARBA00009026"/>
    </source>
</evidence>
<dbReference type="GO" id="GO:0005634">
    <property type="term" value="C:nucleus"/>
    <property type="evidence" value="ECO:0007669"/>
    <property type="project" value="TreeGrafter"/>
</dbReference>
<dbReference type="GO" id="GO:0046872">
    <property type="term" value="F:metal ion binding"/>
    <property type="evidence" value="ECO:0007669"/>
    <property type="project" value="UniProtKB-KW"/>
</dbReference>
<evidence type="ECO:0000256" key="11">
    <source>
        <dbReference type="ARBA" id="ARBA00035025"/>
    </source>
</evidence>
<dbReference type="GO" id="GO:0090486">
    <property type="term" value="F:small RNA 2'-O-methyltransferase activity"/>
    <property type="evidence" value="ECO:0007669"/>
    <property type="project" value="UniProtKB-EC"/>
</dbReference>
<dbReference type="Proteomes" id="UP000673691">
    <property type="component" value="Unassembled WGS sequence"/>
</dbReference>
<keyword evidence="10" id="KW-0943">RNA-mediated gene silencing</keyword>
<comment type="catalytic activity">
    <reaction evidence="12">
        <text>small RNA 3'-end nucleotide + S-adenosyl-L-methionine = small RNA 3'-end 2'-O-methylnucleotide + S-adenosyl-L-homocysteine + H(+)</text>
        <dbReference type="Rhea" id="RHEA:37887"/>
        <dbReference type="Rhea" id="RHEA-COMP:10415"/>
        <dbReference type="Rhea" id="RHEA-COMP:10416"/>
        <dbReference type="ChEBI" id="CHEBI:15378"/>
        <dbReference type="ChEBI" id="CHEBI:57856"/>
        <dbReference type="ChEBI" id="CHEBI:59789"/>
        <dbReference type="ChEBI" id="CHEBI:74896"/>
        <dbReference type="ChEBI" id="CHEBI:74898"/>
        <dbReference type="EC" id="2.1.1.386"/>
    </reaction>
</comment>
<evidence type="ECO:0000313" key="14">
    <source>
        <dbReference type="Proteomes" id="UP000673691"/>
    </source>
</evidence>
<evidence type="ECO:0000256" key="5">
    <source>
        <dbReference type="ARBA" id="ARBA00022679"/>
    </source>
</evidence>
<dbReference type="Gene3D" id="3.40.50.150">
    <property type="entry name" value="Vaccinia Virus protein VP39"/>
    <property type="match status" value="1"/>
</dbReference>
<keyword evidence="8" id="KW-0460">Magnesium</keyword>
<dbReference type="GO" id="GO:0003723">
    <property type="term" value="F:RNA binding"/>
    <property type="evidence" value="ECO:0007669"/>
    <property type="project" value="UniProtKB-KW"/>
</dbReference>
<reference evidence="13 14" key="1">
    <citation type="journal article" name="Sci. Rep.">
        <title>Genome-scale phylogenetic analyses confirm Olpidium as the closest living zoosporic fungus to the non-flagellated, terrestrial fungi.</title>
        <authorList>
            <person name="Chang Y."/>
            <person name="Rochon D."/>
            <person name="Sekimoto S."/>
            <person name="Wang Y."/>
            <person name="Chovatia M."/>
            <person name="Sandor L."/>
            <person name="Salamov A."/>
            <person name="Grigoriev I.V."/>
            <person name="Stajich J.E."/>
            <person name="Spatafora J.W."/>
        </authorList>
    </citation>
    <scope>NUCLEOTIDE SEQUENCE [LARGE SCALE GENOMIC DNA]</scope>
    <source>
        <strain evidence="13">S191</strain>
    </source>
</reference>
<name>A0A8H8DGM6_9FUNG</name>
<dbReference type="GO" id="GO:0005737">
    <property type="term" value="C:cytoplasm"/>
    <property type="evidence" value="ECO:0007669"/>
    <property type="project" value="TreeGrafter"/>
</dbReference>
<dbReference type="EMBL" id="JAEFCI010009538">
    <property type="protein sequence ID" value="KAG5457745.1"/>
    <property type="molecule type" value="Genomic_DNA"/>
</dbReference>
<dbReference type="PANTHER" id="PTHR21404">
    <property type="entry name" value="HEN1"/>
    <property type="match status" value="1"/>
</dbReference>
<keyword evidence="5" id="KW-0808">Transferase</keyword>
<dbReference type="GO" id="GO:0030422">
    <property type="term" value="P:siRNA processing"/>
    <property type="evidence" value="ECO:0007669"/>
    <property type="project" value="TreeGrafter"/>
</dbReference>
<keyword evidence="4" id="KW-0489">Methyltransferase</keyword>
<dbReference type="GO" id="GO:0001510">
    <property type="term" value="P:RNA methylation"/>
    <property type="evidence" value="ECO:0007669"/>
    <property type="project" value="InterPro"/>
</dbReference>
<dbReference type="OrthoDB" id="2154311at2759"/>
<evidence type="ECO:0000256" key="4">
    <source>
        <dbReference type="ARBA" id="ARBA00022603"/>
    </source>
</evidence>
<keyword evidence="7" id="KW-0479">Metal-binding</keyword>
<sequence>MPSGKYQHAADTDFEFLCRIEHLDPPVLAALPKTLFGDYRPKVVVISTPNGCSVLGGALLLLSHSPRYAALHAVEFNVHFDGLKLTPRGTYMRHDDHRFEWTRAQFEEWCLFLKRYSRPPVLGTR</sequence>
<dbReference type="InterPro" id="IPR029063">
    <property type="entry name" value="SAM-dependent_MTases_sf"/>
</dbReference>
<dbReference type="InterPro" id="IPR026610">
    <property type="entry name" value="Hen1"/>
</dbReference>
<comment type="similarity">
    <text evidence="2">Belongs to the methyltransferase superfamily. HEN1 family.</text>
</comment>
<keyword evidence="9" id="KW-0694">RNA-binding</keyword>
<accession>A0A8H8DGM6</accession>
<organism evidence="13 14">
    <name type="scientific">Olpidium bornovanus</name>
    <dbReference type="NCBI Taxonomy" id="278681"/>
    <lineage>
        <taxon>Eukaryota</taxon>
        <taxon>Fungi</taxon>
        <taxon>Fungi incertae sedis</taxon>
        <taxon>Olpidiomycota</taxon>
        <taxon>Olpidiomycotina</taxon>
        <taxon>Olpidiomycetes</taxon>
        <taxon>Olpidiales</taxon>
        <taxon>Olpidiaceae</taxon>
        <taxon>Olpidium</taxon>
    </lineage>
</organism>
<evidence type="ECO:0000256" key="12">
    <source>
        <dbReference type="ARBA" id="ARBA00048418"/>
    </source>
</evidence>
<comment type="caution">
    <text evidence="13">The sequence shown here is derived from an EMBL/GenBank/DDBJ whole genome shotgun (WGS) entry which is preliminary data.</text>
</comment>
<dbReference type="EC" id="2.1.1.386" evidence="11"/>
<evidence type="ECO:0000256" key="7">
    <source>
        <dbReference type="ARBA" id="ARBA00022723"/>
    </source>
</evidence>
<dbReference type="AlphaFoldDB" id="A0A8H8DGM6"/>
<evidence type="ECO:0000256" key="3">
    <source>
        <dbReference type="ARBA" id="ARBA00021330"/>
    </source>
</evidence>
<comment type="cofactor">
    <cofactor evidence="1">
        <name>Mg(2+)</name>
        <dbReference type="ChEBI" id="CHEBI:18420"/>
    </cofactor>
</comment>
<protein>
    <recommendedName>
        <fullName evidence="3">Small RNA 2'-O-methyltransferase</fullName>
        <ecNumber evidence="11">2.1.1.386</ecNumber>
    </recommendedName>
</protein>
<dbReference type="PANTHER" id="PTHR21404:SF3">
    <property type="entry name" value="SMALL RNA 2'-O-METHYLTRANSFERASE"/>
    <property type="match status" value="1"/>
</dbReference>
<keyword evidence="14" id="KW-1185">Reference proteome</keyword>